<evidence type="ECO:0000313" key="3">
    <source>
        <dbReference type="Proteomes" id="UP000287563"/>
    </source>
</evidence>
<comment type="caution">
    <text evidence="2">The sequence shown here is derived from an EMBL/GenBank/DDBJ whole genome shotgun (WGS) entry which is preliminary data.</text>
</comment>
<dbReference type="Proteomes" id="UP000287563">
    <property type="component" value="Unassembled WGS sequence"/>
</dbReference>
<gene>
    <name evidence="2" type="ORF">EDI28_09305</name>
</gene>
<sequence length="778" mass="89126">MKTITPLFMSLTVAMSFSAYSTEIQLTQNNQRISIDPASLQISWQKQRHNLSVNQAALAINGLPQRATQLSKNAENQASWLLKPSNVEVSATFDKSLKLVFAVRNETTIKRNHPIKLTWFDLAEHETQNLLLPFNEGMRVPTNNKTWIRYLSEEHSGSNTTQDLKMPFWTTEQDGLFVNYQLLTATDNELNFTQSQKKLDMQATHDFTQLNREQAFSVQITLGSDALAGAKQYREWRIKQQKAQPLSAKLNDNPEVEKLIGASHVYLFGRDAFAVEDVKDWWGLKDWYFSQPNLEPSQEATKELNNLHQGQDWLSNYHKRLLVESINQSVNLAFPVVPTMPDSNRIKEQYQAAEQRKNWLAKYAGRYLISPERWGQAISQDMVNNLKKAGLEKLWLGFDNWMPAFYQPQVINQAKEAGYLVGTYDSYNTAIPPGVNDTWLTAQLPREMRETCAIEKANGQKQKGFRGNGFYLNPACRRDYVEQRIKDIIHFGRFNSLFLDVDATAMAREDYSESEARMNSDSMKHGGVNLGGMSQADMLTAFNDRMQWIATVPNVLLGSEDGNSLTTQGIAFAHGMETVGFGWTDPDMKSNRRSPYFLGAWYPDQKPDFFFKSAQVKEPYKTLLFAPQYRVPLYQTVFHDEVINSHHWHSDSLKFSNVQMERDLIAMLYNTPAMVHLSRDEANSIKAPRLQALVHYQKGFTPIHQQLWNKAMVDFQWLDQQGLLQQTRFSDGSKIIANFSEQTQETEDQMQIPSGAILALLSNGEKVQWRSLATEKTD</sequence>
<accession>A0A3S3SZG6</accession>
<dbReference type="Pfam" id="PF11308">
    <property type="entry name" value="Glyco_hydro_129"/>
    <property type="match status" value="1"/>
</dbReference>
<reference evidence="2 3" key="1">
    <citation type="submission" date="2018-11" db="EMBL/GenBank/DDBJ databases">
        <title>Photobacterium sp. BEI247 sp. nov., a marine bacterium isolated from Yongle Blue Hole in the South China Sea.</title>
        <authorList>
            <person name="Wang X."/>
        </authorList>
    </citation>
    <scope>NUCLEOTIDE SEQUENCE [LARGE SCALE GENOMIC DNA]</scope>
    <source>
        <strain evidence="3">BEI247</strain>
    </source>
</reference>
<keyword evidence="2" id="KW-0378">Hydrolase</keyword>
<organism evidence="2 3">
    <name type="scientific">Photobacterium chitinilyticum</name>
    <dbReference type="NCBI Taxonomy" id="2485123"/>
    <lineage>
        <taxon>Bacteria</taxon>
        <taxon>Pseudomonadati</taxon>
        <taxon>Pseudomonadota</taxon>
        <taxon>Gammaproteobacteria</taxon>
        <taxon>Vibrionales</taxon>
        <taxon>Vibrionaceae</taxon>
        <taxon>Photobacterium</taxon>
    </lineage>
</organism>
<proteinExistence type="predicted"/>
<dbReference type="EMBL" id="RJLM01000003">
    <property type="protein sequence ID" value="RWX55548.1"/>
    <property type="molecule type" value="Genomic_DNA"/>
</dbReference>
<feature type="chain" id="PRO_5018761053" evidence="1">
    <location>
        <begin position="22"/>
        <end position="778"/>
    </location>
</feature>
<evidence type="ECO:0000313" key="2">
    <source>
        <dbReference type="EMBL" id="RWX55548.1"/>
    </source>
</evidence>
<evidence type="ECO:0000256" key="1">
    <source>
        <dbReference type="SAM" id="SignalP"/>
    </source>
</evidence>
<dbReference type="RefSeq" id="WP_128783571.1">
    <property type="nucleotide sequence ID" value="NZ_RJLM01000003.1"/>
</dbReference>
<dbReference type="AlphaFoldDB" id="A0A3S3SZG6"/>
<name>A0A3S3SZG6_9GAMM</name>
<feature type="signal peptide" evidence="1">
    <location>
        <begin position="1"/>
        <end position="21"/>
    </location>
</feature>
<dbReference type="GO" id="GO:0016787">
    <property type="term" value="F:hydrolase activity"/>
    <property type="evidence" value="ECO:0007669"/>
    <property type="project" value="UniProtKB-KW"/>
</dbReference>
<keyword evidence="1" id="KW-0732">Signal</keyword>
<dbReference type="InterPro" id="IPR021459">
    <property type="entry name" value="GH101-related"/>
</dbReference>
<keyword evidence="3" id="KW-1185">Reference proteome</keyword>
<protein>
    <submittedName>
        <fullName evidence="2">Glycosyl hydrolase</fullName>
    </submittedName>
</protein>
<dbReference type="OrthoDB" id="3222930at2"/>